<feature type="region of interest" description="Disordered" evidence="1">
    <location>
        <begin position="1"/>
        <end position="46"/>
    </location>
</feature>
<keyword evidence="3" id="KW-1185">Reference proteome</keyword>
<evidence type="ECO:0000313" key="2">
    <source>
        <dbReference type="EMBL" id="OQV20082.1"/>
    </source>
</evidence>
<feature type="region of interest" description="Disordered" evidence="1">
    <location>
        <begin position="66"/>
        <end position="102"/>
    </location>
</feature>
<reference evidence="3" key="1">
    <citation type="submission" date="2017-01" db="EMBL/GenBank/DDBJ databases">
        <title>Comparative genomics of anhydrobiosis in the tardigrade Hypsibius dujardini.</title>
        <authorList>
            <person name="Yoshida Y."/>
            <person name="Koutsovoulos G."/>
            <person name="Laetsch D."/>
            <person name="Stevens L."/>
            <person name="Kumar S."/>
            <person name="Horikawa D."/>
            <person name="Ishino K."/>
            <person name="Komine S."/>
            <person name="Tomita M."/>
            <person name="Blaxter M."/>
            <person name="Arakawa K."/>
        </authorList>
    </citation>
    <scope>NUCLEOTIDE SEQUENCE [LARGE SCALE GENOMIC DNA]</scope>
    <source>
        <strain evidence="3">Z151</strain>
    </source>
</reference>
<protein>
    <submittedName>
        <fullName evidence="2">Uncharacterized protein</fullName>
    </submittedName>
</protein>
<dbReference type="AlphaFoldDB" id="A0A1W0WY91"/>
<dbReference type="EMBL" id="MTYJ01000033">
    <property type="protein sequence ID" value="OQV20082.1"/>
    <property type="molecule type" value="Genomic_DNA"/>
</dbReference>
<evidence type="ECO:0000256" key="1">
    <source>
        <dbReference type="SAM" id="MobiDB-lite"/>
    </source>
</evidence>
<feature type="compositionally biased region" description="Basic and acidic residues" evidence="1">
    <location>
        <begin position="1"/>
        <end position="11"/>
    </location>
</feature>
<organism evidence="2 3">
    <name type="scientific">Hypsibius exemplaris</name>
    <name type="common">Freshwater tardigrade</name>
    <dbReference type="NCBI Taxonomy" id="2072580"/>
    <lineage>
        <taxon>Eukaryota</taxon>
        <taxon>Metazoa</taxon>
        <taxon>Ecdysozoa</taxon>
        <taxon>Tardigrada</taxon>
        <taxon>Eutardigrada</taxon>
        <taxon>Parachela</taxon>
        <taxon>Hypsibioidea</taxon>
        <taxon>Hypsibiidae</taxon>
        <taxon>Hypsibius</taxon>
    </lineage>
</organism>
<evidence type="ECO:0000313" key="3">
    <source>
        <dbReference type="Proteomes" id="UP000192578"/>
    </source>
</evidence>
<proteinExistence type="predicted"/>
<dbReference type="Proteomes" id="UP000192578">
    <property type="component" value="Unassembled WGS sequence"/>
</dbReference>
<gene>
    <name evidence="2" type="ORF">BV898_05875</name>
</gene>
<comment type="caution">
    <text evidence="2">The sequence shown here is derived from an EMBL/GenBank/DDBJ whole genome shotgun (WGS) entry which is preliminary data.</text>
</comment>
<accession>A0A1W0WY91</accession>
<sequence>MDEKDEPDHEQIVPSNSHQDLFGPEADMFSSQFPHDNPAYQDFFPGSQHPLPEFICDLTQQLASDFRPTSQPFAGSPISPPSLLPTRASSPPMFEDEDSTSPCTMTEELTDTGSNWDDIEDVIAALVADDLVQTKEQETSRLLANLSLYGADLTPDEFDEVQDILRKYA</sequence>
<name>A0A1W0WY91_HYPEX</name>